<dbReference type="Proteomes" id="UP000194003">
    <property type="component" value="Unassembled WGS sequence"/>
</dbReference>
<dbReference type="STRING" id="1434232.MAIT1_02041"/>
<keyword evidence="4" id="KW-1185">Reference proteome</keyword>
<evidence type="ECO:0000313" key="4">
    <source>
        <dbReference type="Proteomes" id="UP000194003"/>
    </source>
</evidence>
<sequence length="172" mass="18869">MGGERGMLVGFHHEETAQEPAMPKPVTPLIAADIIIELADRPDRPIVLIERKNPPYGWAIPGGFVDEGENCENAAIREAEEETCCRVTLKALLGIYSHPARDNRGYTVSAVYVAEAHGEPEAADDAKSVVIVDPDNPPTPLAFDHALILEHYRQWRRDGSITPLAAPIDQRS</sequence>
<dbReference type="InterPro" id="IPR000086">
    <property type="entry name" value="NUDIX_hydrolase_dom"/>
</dbReference>
<name>A0A1Y2K4B5_9PROT</name>
<dbReference type="InterPro" id="IPR020476">
    <property type="entry name" value="Nudix_hydrolase"/>
</dbReference>
<dbReference type="InterPro" id="IPR015797">
    <property type="entry name" value="NUDIX_hydrolase-like_dom_sf"/>
</dbReference>
<organism evidence="3 4">
    <name type="scientific">Magnetofaba australis IT-1</name>
    <dbReference type="NCBI Taxonomy" id="1434232"/>
    <lineage>
        <taxon>Bacteria</taxon>
        <taxon>Pseudomonadati</taxon>
        <taxon>Pseudomonadota</taxon>
        <taxon>Magnetococcia</taxon>
        <taxon>Magnetococcales</taxon>
        <taxon>Magnetococcaceae</taxon>
        <taxon>Magnetofaba</taxon>
    </lineage>
</organism>
<accession>A0A1Y2K4B5</accession>
<dbReference type="GO" id="GO:0016787">
    <property type="term" value="F:hydrolase activity"/>
    <property type="evidence" value="ECO:0007669"/>
    <property type="project" value="UniProtKB-KW"/>
</dbReference>
<evidence type="ECO:0000259" key="2">
    <source>
        <dbReference type="PROSITE" id="PS51462"/>
    </source>
</evidence>
<feature type="domain" description="Nudix hydrolase" evidence="2">
    <location>
        <begin position="28"/>
        <end position="157"/>
    </location>
</feature>
<evidence type="ECO:0000256" key="1">
    <source>
        <dbReference type="ARBA" id="ARBA00022801"/>
    </source>
</evidence>
<dbReference type="Pfam" id="PF00293">
    <property type="entry name" value="NUDIX"/>
    <property type="match status" value="1"/>
</dbReference>
<gene>
    <name evidence="3" type="ORF">MAIT1_02041</name>
</gene>
<protein>
    <submittedName>
        <fullName evidence="3">Putative ADP-ribose pyrophosphatase</fullName>
    </submittedName>
</protein>
<dbReference type="SUPFAM" id="SSF55811">
    <property type="entry name" value="Nudix"/>
    <property type="match status" value="1"/>
</dbReference>
<dbReference type="Gene3D" id="3.90.79.10">
    <property type="entry name" value="Nucleoside Triphosphate Pyrophosphohydrolase"/>
    <property type="match status" value="1"/>
</dbReference>
<dbReference type="CDD" id="cd18873">
    <property type="entry name" value="NUDIX_NadM_like"/>
    <property type="match status" value="1"/>
</dbReference>
<dbReference type="AlphaFoldDB" id="A0A1Y2K4B5"/>
<dbReference type="PRINTS" id="PR00502">
    <property type="entry name" value="NUDIXFAMILY"/>
</dbReference>
<keyword evidence="1" id="KW-0378">Hydrolase</keyword>
<dbReference type="PROSITE" id="PS51462">
    <property type="entry name" value="NUDIX"/>
    <property type="match status" value="1"/>
</dbReference>
<proteinExistence type="predicted"/>
<dbReference type="PANTHER" id="PTHR43736">
    <property type="entry name" value="ADP-RIBOSE PYROPHOSPHATASE"/>
    <property type="match status" value="1"/>
</dbReference>
<dbReference type="EMBL" id="LVJN01000020">
    <property type="protein sequence ID" value="OSM01974.1"/>
    <property type="molecule type" value="Genomic_DNA"/>
</dbReference>
<evidence type="ECO:0000313" key="3">
    <source>
        <dbReference type="EMBL" id="OSM01974.1"/>
    </source>
</evidence>
<comment type="caution">
    <text evidence="3">The sequence shown here is derived from an EMBL/GenBank/DDBJ whole genome shotgun (WGS) entry which is preliminary data.</text>
</comment>
<reference evidence="3 4" key="1">
    <citation type="journal article" date="2016" name="BMC Genomics">
        <title>Combined genomic and structural analyses of a cultured magnetotactic bacterium reveals its niche adaptation to a dynamic environment.</title>
        <authorList>
            <person name="Araujo A.C."/>
            <person name="Morillo V."/>
            <person name="Cypriano J."/>
            <person name="Teixeira L.C."/>
            <person name="Leao P."/>
            <person name="Lyra S."/>
            <person name="Almeida L.G."/>
            <person name="Bazylinski D.A."/>
            <person name="Vasconcellos A.T."/>
            <person name="Abreu F."/>
            <person name="Lins U."/>
        </authorList>
    </citation>
    <scope>NUCLEOTIDE SEQUENCE [LARGE SCALE GENOMIC DNA]</scope>
    <source>
        <strain evidence="3 4">IT-1</strain>
    </source>
</reference>
<dbReference type="PANTHER" id="PTHR43736:SF1">
    <property type="entry name" value="DIHYDRONEOPTERIN TRIPHOSPHATE DIPHOSPHATASE"/>
    <property type="match status" value="1"/>
</dbReference>